<dbReference type="Proteomes" id="UP001185873">
    <property type="component" value="Unassembled WGS sequence"/>
</dbReference>
<evidence type="ECO:0000313" key="2">
    <source>
        <dbReference type="Proteomes" id="UP001185873"/>
    </source>
</evidence>
<dbReference type="AlphaFoldDB" id="A0AAE4U5J5"/>
<dbReference type="RefSeq" id="WP_317470591.1">
    <property type="nucleotide sequence ID" value="NZ_JAWLKJ010000003.1"/>
</dbReference>
<reference evidence="1" key="1">
    <citation type="submission" date="2023-10" db="EMBL/GenBank/DDBJ databases">
        <title>Development of a sustainable strategy for remediation of hydrocarbon-contaminated territories based on the waste exchange concept.</title>
        <authorList>
            <person name="Krivoruchko A."/>
        </authorList>
    </citation>
    <scope>NUCLEOTIDE SEQUENCE</scope>
    <source>
        <strain evidence="1">IEGM 1175</strain>
    </source>
</reference>
<protein>
    <submittedName>
        <fullName evidence="1">Uncharacterized protein</fullName>
    </submittedName>
</protein>
<evidence type="ECO:0000313" key="1">
    <source>
        <dbReference type="EMBL" id="MDV6299937.1"/>
    </source>
</evidence>
<gene>
    <name evidence="1" type="ORF">R3P82_12540</name>
</gene>
<accession>A0AAE4U5J5</accession>
<organism evidence="1 2">
    <name type="scientific">Dietzia maris</name>
    <dbReference type="NCBI Taxonomy" id="37915"/>
    <lineage>
        <taxon>Bacteria</taxon>
        <taxon>Bacillati</taxon>
        <taxon>Actinomycetota</taxon>
        <taxon>Actinomycetes</taxon>
        <taxon>Mycobacteriales</taxon>
        <taxon>Dietziaceae</taxon>
        <taxon>Dietzia</taxon>
    </lineage>
</organism>
<name>A0AAE4U5J5_9ACTN</name>
<sequence>MLDGATTDALSEHAPMLITIAAILTALKFILQGASEVSERAAKLLGPLGKFWRDRGRRRDERGSALVDEENADLRRQVAHLADRLRVVVRNRDKTDDYLEYDARWHARFERRAAAHCPDSRLPEHLTYDEFVERRQIGDPDPGHLDE</sequence>
<proteinExistence type="predicted"/>
<comment type="caution">
    <text evidence="1">The sequence shown here is derived from an EMBL/GenBank/DDBJ whole genome shotgun (WGS) entry which is preliminary data.</text>
</comment>
<dbReference type="EMBL" id="JAWLKJ010000003">
    <property type="protein sequence ID" value="MDV6299937.1"/>
    <property type="molecule type" value="Genomic_DNA"/>
</dbReference>